<dbReference type="Gene3D" id="2.30.30.570">
    <property type="match status" value="2"/>
</dbReference>
<comment type="subunit">
    <text evidence="9">The vault ribonucleoprotein particle is a huge (400 A x 670 A) cage structure of 12.9 MDa. It consists of a dimer of half-vaults, with each half-vault comprising 39 identical major vault protein (MVP) chains, PARP4 and one or more vault RNAs (vRNAs).</text>
</comment>
<keyword evidence="3 10" id="KW-0963">Cytoplasm</keyword>
<evidence type="ECO:0000259" key="14">
    <source>
        <dbReference type="Pfam" id="PF17795"/>
    </source>
</evidence>
<keyword evidence="5" id="KW-0677">Repeat</keyword>
<dbReference type="EMBL" id="GG738920">
    <property type="protein sequence ID" value="EFC37269.1"/>
    <property type="molecule type" value="Genomic_DNA"/>
</dbReference>
<evidence type="ECO:0000313" key="15">
    <source>
        <dbReference type="EMBL" id="EFC37269.1"/>
    </source>
</evidence>
<evidence type="ECO:0000256" key="2">
    <source>
        <dbReference type="ARBA" id="ARBA00004496"/>
    </source>
</evidence>
<name>D2W0Z9_NAEGR</name>
<evidence type="ECO:0000313" key="16">
    <source>
        <dbReference type="Proteomes" id="UP000006671"/>
    </source>
</evidence>
<dbReference type="InterPro" id="IPR021870">
    <property type="entry name" value="MVP_shoulder"/>
</dbReference>
<dbReference type="RefSeq" id="XP_002670013.1">
    <property type="nucleotide sequence ID" value="XM_002669967.1"/>
</dbReference>
<dbReference type="AlphaFoldDB" id="D2W0Z9"/>
<evidence type="ECO:0000256" key="11">
    <source>
        <dbReference type="SAM" id="Coils"/>
    </source>
</evidence>
<feature type="domain" description="Major vault protein repeat" evidence="14">
    <location>
        <begin position="216"/>
        <end position="263"/>
    </location>
</feature>
<proteinExistence type="predicted"/>
<dbReference type="GO" id="GO:1990904">
    <property type="term" value="C:ribonucleoprotein complex"/>
    <property type="evidence" value="ECO:0007669"/>
    <property type="project" value="UniProtKB-UniRule"/>
</dbReference>
<dbReference type="PROSITE" id="PS51224">
    <property type="entry name" value="MVP"/>
    <property type="match status" value="1"/>
</dbReference>
<evidence type="ECO:0000256" key="8">
    <source>
        <dbReference type="ARBA" id="ARBA00024814"/>
    </source>
</evidence>
<dbReference type="CDD" id="cd08825">
    <property type="entry name" value="MVP_shoulder"/>
    <property type="match status" value="1"/>
</dbReference>
<comment type="function">
    <text evidence="8">Required for normal vault structure. Vaults are multi-subunit structures that may act as scaffolds for proteins involved in signal transduction. Vaults may also play a role in nucleo-cytoplasmic transport.</text>
</comment>
<evidence type="ECO:0000256" key="6">
    <source>
        <dbReference type="ARBA" id="ARBA00023242"/>
    </source>
</evidence>
<feature type="coiled-coil region" evidence="11">
    <location>
        <begin position="415"/>
        <end position="449"/>
    </location>
</feature>
<dbReference type="Proteomes" id="UP000006671">
    <property type="component" value="Unassembled WGS sequence"/>
</dbReference>
<keyword evidence="4" id="KW-0597">Phosphoprotein</keyword>
<organism evidence="16">
    <name type="scientific">Naegleria gruberi</name>
    <name type="common">Amoeba</name>
    <dbReference type="NCBI Taxonomy" id="5762"/>
    <lineage>
        <taxon>Eukaryota</taxon>
        <taxon>Discoba</taxon>
        <taxon>Heterolobosea</taxon>
        <taxon>Tetramitia</taxon>
        <taxon>Eutetramitia</taxon>
        <taxon>Vahlkampfiidae</taxon>
        <taxon>Naegleria</taxon>
    </lineage>
</organism>
<evidence type="ECO:0000259" key="13">
    <source>
        <dbReference type="Pfam" id="PF11978"/>
    </source>
</evidence>
<dbReference type="PANTHER" id="PTHR14165">
    <property type="entry name" value="MAJOR VAULT PROTEIN"/>
    <property type="match status" value="1"/>
</dbReference>
<dbReference type="GO" id="GO:0005737">
    <property type="term" value="C:cytoplasm"/>
    <property type="evidence" value="ECO:0007669"/>
    <property type="project" value="UniProtKB-SubCell"/>
</dbReference>
<dbReference type="PANTHER" id="PTHR14165:SF7">
    <property type="entry name" value="MAJOR VAULT PROTEIN"/>
    <property type="match status" value="1"/>
</dbReference>
<evidence type="ECO:0000256" key="9">
    <source>
        <dbReference type="ARBA" id="ARBA00025889"/>
    </source>
</evidence>
<sequence>MNVLNPNTYVHILDNDSGVVKIEIGPKRIALRANEAIINTQNLSIIKEGQYVIIKNPYDYEEERNLMGERRVIEGPKALALHRNEVIEAITDVHILKPNQALRLRCLVDKKIEIDGKEVDLKAGDVYQIKGPARFIPDKDTEVMKTVNAIMINENEGIYVQDTETSEKKLVKGPACYILKATEELYYKQYTDMEKTALGLPTSSDYMATVIRLEKKQVVCVLDAERNERIINGPTSYILSPEEHVKCLWLSAGKPKQIKQIKAAKIMRGPDFVSDSFRVSTKDNAELSILLTYKWEFLVDESDSHVMFRMLDFIGYICATLMSRVRELAALFTFEEFHSGTVSLIRKHLFNESKVNVGNEEKSVLGIYFDEIKLLVSEIDVKSISPVNNQINDLLNQSIKSNMRIVCNKMETEASREAQKEQLKAEAEIQKLREELIGIENENLQVEKVEEAKIDSQVTYETTKANIEVQNYIKSTDAQIELSYMKGMIELLSTEQGRKYMELKKAEMASNIPDQVWYLNNEKIHSSLFQ</sequence>
<evidence type="ECO:0000256" key="3">
    <source>
        <dbReference type="ARBA" id="ARBA00022490"/>
    </source>
</evidence>
<feature type="domain" description="Major vault protein shoulder" evidence="13">
    <location>
        <begin position="269"/>
        <end position="388"/>
    </location>
</feature>
<feature type="domain" description="Major vault protein repeat" evidence="12">
    <location>
        <begin position="94"/>
        <end position="138"/>
    </location>
</feature>
<dbReference type="InterPro" id="IPR043179">
    <property type="entry name" value="Vault_2_sf"/>
</dbReference>
<evidence type="ECO:0000259" key="12">
    <source>
        <dbReference type="Pfam" id="PF01505"/>
    </source>
</evidence>
<dbReference type="GeneID" id="8856871"/>
<accession>D2W0Z9</accession>
<evidence type="ECO:0000256" key="5">
    <source>
        <dbReference type="ARBA" id="ARBA00022737"/>
    </source>
</evidence>
<keyword evidence="6" id="KW-0539">Nucleus</keyword>
<dbReference type="Gene3D" id="2.30.30.620">
    <property type="match status" value="1"/>
</dbReference>
<dbReference type="OrthoDB" id="6125719at2759"/>
<keyword evidence="11" id="KW-0175">Coiled coil</keyword>
<dbReference type="Gene3D" id="3.30.479.30">
    <property type="entry name" value="Band 7 domain"/>
    <property type="match status" value="1"/>
</dbReference>
<dbReference type="Gene3D" id="2.30.30.560">
    <property type="match status" value="1"/>
</dbReference>
<feature type="repeat" description="MVP" evidence="10">
    <location>
        <begin position="98"/>
        <end position="153"/>
    </location>
</feature>
<protein>
    <submittedName>
        <fullName evidence="15">Predicted protein</fullName>
    </submittedName>
</protein>
<dbReference type="Pfam" id="PF17795">
    <property type="entry name" value="Vault_3"/>
    <property type="match status" value="1"/>
</dbReference>
<dbReference type="eggNOG" id="ENOG502QPP0">
    <property type="taxonomic scope" value="Eukaryota"/>
</dbReference>
<keyword evidence="16" id="KW-1185">Reference proteome</keyword>
<dbReference type="KEGG" id="ngr:NAEGRDRAFT_81983"/>
<evidence type="ECO:0000256" key="4">
    <source>
        <dbReference type="ARBA" id="ARBA00022553"/>
    </source>
</evidence>
<dbReference type="Pfam" id="PF11978">
    <property type="entry name" value="MVP_shoulder"/>
    <property type="match status" value="1"/>
</dbReference>
<evidence type="ECO:0000256" key="7">
    <source>
        <dbReference type="ARBA" id="ARBA00023274"/>
    </source>
</evidence>
<dbReference type="InterPro" id="IPR002499">
    <property type="entry name" value="Vault_N"/>
</dbReference>
<comment type="subcellular location">
    <subcellularLocation>
        <location evidence="2 10">Cytoplasm</location>
    </subcellularLocation>
    <subcellularLocation>
        <location evidence="1">Nucleus</location>
    </subcellularLocation>
</comment>
<dbReference type="Gene3D" id="2.30.30.550">
    <property type="entry name" value="Major Vault Protein repeat"/>
    <property type="match status" value="1"/>
</dbReference>
<dbReference type="GO" id="GO:0005634">
    <property type="term" value="C:nucleus"/>
    <property type="evidence" value="ECO:0007669"/>
    <property type="project" value="UniProtKB-SubCell"/>
</dbReference>
<dbReference type="InterPro" id="IPR041139">
    <property type="entry name" value="MVP_rep_dom"/>
</dbReference>
<evidence type="ECO:0000256" key="1">
    <source>
        <dbReference type="ARBA" id="ARBA00004123"/>
    </source>
</evidence>
<dbReference type="InParanoid" id="D2W0Z9"/>
<dbReference type="VEuPathDB" id="AmoebaDB:NAEGRDRAFT_81983"/>
<keyword evidence="7 10" id="KW-0687">Ribonucleoprotein</keyword>
<dbReference type="InterPro" id="IPR043023">
    <property type="entry name" value="MVP_rep_sf"/>
</dbReference>
<dbReference type="Pfam" id="PF01505">
    <property type="entry name" value="Vault"/>
    <property type="match status" value="1"/>
</dbReference>
<evidence type="ECO:0000256" key="10">
    <source>
        <dbReference type="PROSITE-ProRule" id="PRU00571"/>
    </source>
</evidence>
<dbReference type="InterPro" id="IPR040989">
    <property type="entry name" value="Vault_3"/>
</dbReference>
<gene>
    <name evidence="15" type="ORF">NAEGRDRAFT_81983</name>
</gene>
<dbReference type="OMA" id="PVNNQIN"/>
<dbReference type="InterPro" id="IPR036013">
    <property type="entry name" value="Band_7/SPFH_dom_sf"/>
</dbReference>
<reference evidence="15 16" key="1">
    <citation type="journal article" date="2010" name="Cell">
        <title>The genome of Naegleria gruberi illuminates early eukaryotic versatility.</title>
        <authorList>
            <person name="Fritz-Laylin L.K."/>
            <person name="Prochnik S.E."/>
            <person name="Ginger M.L."/>
            <person name="Dacks J.B."/>
            <person name="Carpenter M.L."/>
            <person name="Field M.C."/>
            <person name="Kuo A."/>
            <person name="Paredez A."/>
            <person name="Chapman J."/>
            <person name="Pham J."/>
            <person name="Shu S."/>
            <person name="Neupane R."/>
            <person name="Cipriano M."/>
            <person name="Mancuso J."/>
            <person name="Tu H."/>
            <person name="Salamov A."/>
            <person name="Lindquist E."/>
            <person name="Shapiro H."/>
            <person name="Lucas S."/>
            <person name="Grigoriev I.V."/>
            <person name="Cande W.Z."/>
            <person name="Fulton C."/>
            <person name="Rokhsar D.S."/>
            <person name="Dawson S.C."/>
        </authorList>
    </citation>
    <scope>NUCLEOTIDE SEQUENCE [LARGE SCALE GENOMIC DNA]</scope>
    <source>
        <strain evidence="15 16">NEG-M</strain>
    </source>
</reference>
<dbReference type="InterPro" id="IPR039059">
    <property type="entry name" value="MVP"/>
</dbReference>